<dbReference type="PANTHER" id="PTHR48107:SF7">
    <property type="entry name" value="RE15974P"/>
    <property type="match status" value="1"/>
</dbReference>
<dbReference type="Gene3D" id="3.40.50.720">
    <property type="entry name" value="NAD(P)-binding Rossmann-like Domain"/>
    <property type="match status" value="1"/>
</dbReference>
<dbReference type="RefSeq" id="WP_089919655.1">
    <property type="nucleotide sequence ID" value="NZ_FOBB01000010.1"/>
</dbReference>
<keyword evidence="2" id="KW-0560">Oxidoreductase</keyword>
<sequence length="247" mass="25926">MTTFANDALKGKTAIVVGGSRGIGKAIVERLAAAGAAVAINYVNSAAAAEQIAEKIRQQDGKAIAIQADISQLPAIKTLFEKAEASLGKPDIVIANAASYIPALLSEATEEQYDAVFNTNAKGIFFVLQEAARRVKDGGRIIVTSTGGTQMYFSMNAIYLGSKGAIEQFVRVLSRELGERNITVNAVSPGFTNTDLLPERDRAVAAAMSPFKRVGEPEDVADVTVFLASDAGRWITGQNIGAGGGVF</sequence>
<accession>A0A1H8GA99</accession>
<dbReference type="GO" id="GO:0016614">
    <property type="term" value="F:oxidoreductase activity, acting on CH-OH group of donors"/>
    <property type="evidence" value="ECO:0007669"/>
    <property type="project" value="UniProtKB-ARBA"/>
</dbReference>
<gene>
    <name evidence="3" type="ORF">SAMN04488505_11072</name>
</gene>
<dbReference type="SUPFAM" id="SSF51735">
    <property type="entry name" value="NAD(P)-binding Rossmann-fold domains"/>
    <property type="match status" value="1"/>
</dbReference>
<evidence type="ECO:0000256" key="1">
    <source>
        <dbReference type="ARBA" id="ARBA00006484"/>
    </source>
</evidence>
<dbReference type="STRING" id="573321.SAMN04488505_11072"/>
<dbReference type="InterPro" id="IPR036291">
    <property type="entry name" value="NAD(P)-bd_dom_sf"/>
</dbReference>
<evidence type="ECO:0000313" key="4">
    <source>
        <dbReference type="Proteomes" id="UP000198984"/>
    </source>
</evidence>
<name>A0A1H8GA99_9BACT</name>
<dbReference type="Proteomes" id="UP000198984">
    <property type="component" value="Unassembled WGS sequence"/>
</dbReference>
<organism evidence="3 4">
    <name type="scientific">Chitinophaga rupis</name>
    <dbReference type="NCBI Taxonomy" id="573321"/>
    <lineage>
        <taxon>Bacteria</taxon>
        <taxon>Pseudomonadati</taxon>
        <taxon>Bacteroidota</taxon>
        <taxon>Chitinophagia</taxon>
        <taxon>Chitinophagales</taxon>
        <taxon>Chitinophagaceae</taxon>
        <taxon>Chitinophaga</taxon>
    </lineage>
</organism>
<dbReference type="EMBL" id="FOBB01000010">
    <property type="protein sequence ID" value="SEN40447.1"/>
    <property type="molecule type" value="Genomic_DNA"/>
</dbReference>
<protein>
    <submittedName>
        <fullName evidence="3">3-oxoacyl-[acyl-carrier protein] reductase</fullName>
    </submittedName>
</protein>
<evidence type="ECO:0000313" key="3">
    <source>
        <dbReference type="EMBL" id="SEN40447.1"/>
    </source>
</evidence>
<dbReference type="InterPro" id="IPR002347">
    <property type="entry name" value="SDR_fam"/>
</dbReference>
<dbReference type="FunFam" id="3.40.50.720:FF:000084">
    <property type="entry name" value="Short-chain dehydrogenase reductase"/>
    <property type="match status" value="1"/>
</dbReference>
<dbReference type="PANTHER" id="PTHR48107">
    <property type="entry name" value="NADPH-DEPENDENT ALDEHYDE REDUCTASE-LIKE PROTEIN, CHLOROPLASTIC-RELATED"/>
    <property type="match status" value="1"/>
</dbReference>
<dbReference type="Pfam" id="PF13561">
    <property type="entry name" value="adh_short_C2"/>
    <property type="match status" value="1"/>
</dbReference>
<evidence type="ECO:0000256" key="2">
    <source>
        <dbReference type="ARBA" id="ARBA00023002"/>
    </source>
</evidence>
<dbReference type="OrthoDB" id="9788235at2"/>
<keyword evidence="4" id="KW-1185">Reference proteome</keyword>
<dbReference type="PRINTS" id="PR00081">
    <property type="entry name" value="GDHRDH"/>
</dbReference>
<comment type="similarity">
    <text evidence="1">Belongs to the short-chain dehydrogenases/reductases (SDR) family.</text>
</comment>
<dbReference type="AlphaFoldDB" id="A0A1H8GA99"/>
<reference evidence="3 4" key="1">
    <citation type="submission" date="2016-10" db="EMBL/GenBank/DDBJ databases">
        <authorList>
            <person name="de Groot N.N."/>
        </authorList>
    </citation>
    <scope>NUCLEOTIDE SEQUENCE [LARGE SCALE GENOMIC DNA]</scope>
    <source>
        <strain evidence="3 4">DSM 21039</strain>
    </source>
</reference>
<proteinExistence type="inferred from homology"/>